<proteinExistence type="predicted"/>
<name>A0AAN9GLS2_9CAEN</name>
<protein>
    <submittedName>
        <fullName evidence="2">Uncharacterized protein</fullName>
    </submittedName>
</protein>
<evidence type="ECO:0000256" key="1">
    <source>
        <dbReference type="SAM" id="SignalP"/>
    </source>
</evidence>
<sequence length="193" mass="20868">MARGTVFLLLLLSFVALAFGQQETAPEPCLKTRAECSVGISSVSVINNNYFCCSAGFSMSWYNNNCSCRKTSDVVPCGSGPQACRNANSFSSDGNGNTRCCQGGYSMSSMSGFFNGQYVNTCSCSRPLNGFGGIGGGVFINNGGGYVDPNFNQTEFNQRMSDWQQRFSAQMRGMQANLQRNLGNMFQRLGLRG</sequence>
<keyword evidence="1" id="KW-0732">Signal</keyword>
<gene>
    <name evidence="2" type="ORF">V1264_011007</name>
</gene>
<feature type="signal peptide" evidence="1">
    <location>
        <begin position="1"/>
        <end position="20"/>
    </location>
</feature>
<dbReference type="AlphaFoldDB" id="A0AAN9GLS2"/>
<reference evidence="2 3" key="1">
    <citation type="submission" date="2024-02" db="EMBL/GenBank/DDBJ databases">
        <title>Chromosome-scale genome assembly of the rough periwinkle Littorina saxatilis.</title>
        <authorList>
            <person name="De Jode A."/>
            <person name="Faria R."/>
            <person name="Formenti G."/>
            <person name="Sims Y."/>
            <person name="Smith T.P."/>
            <person name="Tracey A."/>
            <person name="Wood J.M.D."/>
            <person name="Zagrodzka Z.B."/>
            <person name="Johannesson K."/>
            <person name="Butlin R.K."/>
            <person name="Leder E.H."/>
        </authorList>
    </citation>
    <scope>NUCLEOTIDE SEQUENCE [LARGE SCALE GENOMIC DNA]</scope>
    <source>
        <strain evidence="2">Snail1</strain>
        <tissue evidence="2">Muscle</tissue>
    </source>
</reference>
<comment type="caution">
    <text evidence="2">The sequence shown here is derived from an EMBL/GenBank/DDBJ whole genome shotgun (WGS) entry which is preliminary data.</text>
</comment>
<organism evidence="2 3">
    <name type="scientific">Littorina saxatilis</name>
    <dbReference type="NCBI Taxonomy" id="31220"/>
    <lineage>
        <taxon>Eukaryota</taxon>
        <taxon>Metazoa</taxon>
        <taxon>Spiralia</taxon>
        <taxon>Lophotrochozoa</taxon>
        <taxon>Mollusca</taxon>
        <taxon>Gastropoda</taxon>
        <taxon>Caenogastropoda</taxon>
        <taxon>Littorinimorpha</taxon>
        <taxon>Littorinoidea</taxon>
        <taxon>Littorinidae</taxon>
        <taxon>Littorina</taxon>
    </lineage>
</organism>
<dbReference type="Proteomes" id="UP001374579">
    <property type="component" value="Unassembled WGS sequence"/>
</dbReference>
<keyword evidence="3" id="KW-1185">Reference proteome</keyword>
<accession>A0AAN9GLS2</accession>
<feature type="chain" id="PRO_5042973236" evidence="1">
    <location>
        <begin position="21"/>
        <end position="193"/>
    </location>
</feature>
<evidence type="ECO:0000313" key="3">
    <source>
        <dbReference type="Proteomes" id="UP001374579"/>
    </source>
</evidence>
<evidence type="ECO:0000313" key="2">
    <source>
        <dbReference type="EMBL" id="KAK7111365.1"/>
    </source>
</evidence>
<dbReference type="EMBL" id="JBAMIC010000002">
    <property type="protein sequence ID" value="KAK7111365.1"/>
    <property type="molecule type" value="Genomic_DNA"/>
</dbReference>